<comment type="caution">
    <text evidence="2">The sequence shown here is derived from an EMBL/GenBank/DDBJ whole genome shotgun (WGS) entry which is preliminary data.</text>
</comment>
<sequence>MTLALLAVTATAIIYGTTTIMQAIATRRSHGLSALAQPLVVAALVLDGVGWLLSLVALDRLPLFVVQAIQASSVVVVVVLARFVLGTRFRVRDGVAIAVVVGALVVLARASGEQPATTPPAGFTLAMMVASLVLAVVTVALYRRGGALVLALAGGLGYSGAAIAARGLHAADGLLETVLQPLAVPLVVCGACGALASLRALEQGAAGTISAVLSVTEVVVPGVIGVLVLGDTVRPGWALWAVLAVLAALAACTVLAMSPANRQAEDAGAGAGAGAAPSPMTEPTP</sequence>
<reference evidence="3" key="1">
    <citation type="journal article" date="2019" name="Int. J. Syst. Evol. Microbiol.">
        <title>The Global Catalogue of Microorganisms (GCM) 10K type strain sequencing project: providing services to taxonomists for standard genome sequencing and annotation.</title>
        <authorList>
            <consortium name="The Broad Institute Genomics Platform"/>
            <consortium name="The Broad Institute Genome Sequencing Center for Infectious Disease"/>
            <person name="Wu L."/>
            <person name="Ma J."/>
        </authorList>
    </citation>
    <scope>NUCLEOTIDE SEQUENCE [LARGE SCALE GENOMIC DNA]</scope>
    <source>
        <strain evidence="3">JCM 3369</strain>
    </source>
</reference>
<feature type="transmembrane region" description="Helical" evidence="1">
    <location>
        <begin position="64"/>
        <end position="85"/>
    </location>
</feature>
<feature type="transmembrane region" description="Helical" evidence="1">
    <location>
        <begin position="6"/>
        <end position="26"/>
    </location>
</feature>
<keyword evidence="3" id="KW-1185">Reference proteome</keyword>
<feature type="transmembrane region" description="Helical" evidence="1">
    <location>
        <begin position="149"/>
        <end position="170"/>
    </location>
</feature>
<evidence type="ECO:0000313" key="3">
    <source>
        <dbReference type="Proteomes" id="UP001595955"/>
    </source>
</evidence>
<dbReference type="SUPFAM" id="SSF103481">
    <property type="entry name" value="Multidrug resistance efflux transporter EmrE"/>
    <property type="match status" value="1"/>
</dbReference>
<dbReference type="PANTHER" id="PTHR40761:SF1">
    <property type="entry name" value="CONSERVED INTEGRAL MEMBRANE ALANINE VALINE AND LEUCINE RICH PROTEIN-RELATED"/>
    <property type="match status" value="1"/>
</dbReference>
<protein>
    <recommendedName>
        <fullName evidence="4">Integral membrane protein</fullName>
    </recommendedName>
</protein>
<gene>
    <name evidence="2" type="ORF">ACFO3F_00025</name>
</gene>
<dbReference type="PANTHER" id="PTHR40761">
    <property type="entry name" value="CONSERVED INTEGRAL MEMBRANE ALANINE VALINE AND LEUCINE RICH PROTEIN-RELATED"/>
    <property type="match status" value="1"/>
</dbReference>
<dbReference type="Proteomes" id="UP001595955">
    <property type="component" value="Unassembled WGS sequence"/>
</dbReference>
<evidence type="ECO:0000256" key="1">
    <source>
        <dbReference type="SAM" id="Phobius"/>
    </source>
</evidence>
<feature type="transmembrane region" description="Helical" evidence="1">
    <location>
        <begin position="208"/>
        <end position="230"/>
    </location>
</feature>
<feature type="transmembrane region" description="Helical" evidence="1">
    <location>
        <begin position="38"/>
        <end position="58"/>
    </location>
</feature>
<organism evidence="2 3">
    <name type="scientific">Georgenia faecalis</name>
    <dbReference type="NCBI Taxonomy" id="2483799"/>
    <lineage>
        <taxon>Bacteria</taxon>
        <taxon>Bacillati</taxon>
        <taxon>Actinomycetota</taxon>
        <taxon>Actinomycetes</taxon>
        <taxon>Micrococcales</taxon>
        <taxon>Bogoriellaceae</taxon>
        <taxon>Georgenia</taxon>
    </lineage>
</organism>
<dbReference type="Gene3D" id="1.10.3730.20">
    <property type="match status" value="1"/>
</dbReference>
<keyword evidence="1" id="KW-0472">Membrane</keyword>
<dbReference type="InterPro" id="IPR037185">
    <property type="entry name" value="EmrE-like"/>
</dbReference>
<keyword evidence="1" id="KW-0812">Transmembrane</keyword>
<accession>A0ABV9D5Z6</accession>
<feature type="transmembrane region" description="Helical" evidence="1">
    <location>
        <begin position="182"/>
        <end position="201"/>
    </location>
</feature>
<name>A0ABV9D5Z6_9MICO</name>
<dbReference type="EMBL" id="JBHSGF010000001">
    <property type="protein sequence ID" value="MFC4553628.1"/>
    <property type="molecule type" value="Genomic_DNA"/>
</dbReference>
<feature type="transmembrane region" description="Helical" evidence="1">
    <location>
        <begin position="123"/>
        <end position="142"/>
    </location>
</feature>
<feature type="transmembrane region" description="Helical" evidence="1">
    <location>
        <begin position="236"/>
        <end position="257"/>
    </location>
</feature>
<keyword evidence="1" id="KW-1133">Transmembrane helix</keyword>
<feature type="transmembrane region" description="Helical" evidence="1">
    <location>
        <begin position="94"/>
        <end position="111"/>
    </location>
</feature>
<dbReference type="RefSeq" id="WP_122822876.1">
    <property type="nucleotide sequence ID" value="NZ_CP033325.1"/>
</dbReference>
<proteinExistence type="predicted"/>
<evidence type="ECO:0008006" key="4">
    <source>
        <dbReference type="Google" id="ProtNLM"/>
    </source>
</evidence>
<evidence type="ECO:0000313" key="2">
    <source>
        <dbReference type="EMBL" id="MFC4553628.1"/>
    </source>
</evidence>